<reference evidence="1" key="1">
    <citation type="journal article" date="2025" name="Int. J. Syst. Evol. Microbiol.">
        <title>Streptomyces citrinus sp. nov., with yellow diffusible pigment.</title>
        <authorList>
            <person name="He Y."/>
            <person name="Yang E."/>
            <person name="Xu J."/>
            <person name="Sun Y."/>
            <person name="Sun L."/>
        </authorList>
    </citation>
    <scope>NUCLEOTIDE SEQUENCE</scope>
    <source>
        <strain evidence="1">Q6</strain>
    </source>
</reference>
<keyword evidence="2" id="KW-1185">Reference proteome</keyword>
<evidence type="ECO:0000313" key="2">
    <source>
        <dbReference type="Proteomes" id="UP001432251"/>
    </source>
</evidence>
<gene>
    <name evidence="1" type="ORF">V2W30_40010</name>
</gene>
<name>A0ACD5AQP8_9ACTN</name>
<geneLocation type="plasmid" evidence="1 2">
    <name>p1</name>
</geneLocation>
<organism evidence="1 2">
    <name type="scientific">Streptomyces citrinus</name>
    <dbReference type="NCBI Taxonomy" id="3118173"/>
    <lineage>
        <taxon>Bacteria</taxon>
        <taxon>Bacillati</taxon>
        <taxon>Actinomycetota</taxon>
        <taxon>Actinomycetes</taxon>
        <taxon>Kitasatosporales</taxon>
        <taxon>Streptomycetaceae</taxon>
        <taxon>Streptomyces</taxon>
    </lineage>
</organism>
<keyword evidence="1" id="KW-0614">Plasmid</keyword>
<dbReference type="Proteomes" id="UP001432251">
    <property type="component" value="Plasmid p1"/>
</dbReference>
<proteinExistence type="predicted"/>
<accession>A0ACD5AQP8</accession>
<evidence type="ECO:0000313" key="1">
    <source>
        <dbReference type="EMBL" id="WWQ69370.1"/>
    </source>
</evidence>
<protein>
    <submittedName>
        <fullName evidence="1">Uncharacterized protein</fullName>
    </submittedName>
</protein>
<sequence>MTIAIFDHTCLQAAYKGHEFMTGVLVEASYGRGTVLVPALTAVASGEGVGTYALRLRSAVVAPFTADHAEYAIQHPAVPWTVVHAAAIAHSALMSGERAALITLDPSLYDGLGLDPLNPDA</sequence>
<dbReference type="EMBL" id="CP146023">
    <property type="protein sequence ID" value="WWQ69370.1"/>
    <property type="molecule type" value="Genomic_DNA"/>
</dbReference>